<dbReference type="RefSeq" id="WP_139982747.1">
    <property type="nucleotide sequence ID" value="NZ_CP041046.1"/>
</dbReference>
<dbReference type="EMBL" id="CP041046">
    <property type="protein sequence ID" value="QDE39738.1"/>
    <property type="molecule type" value="Genomic_DNA"/>
</dbReference>
<dbReference type="KEGG" id="lpy:FIV34_11240"/>
<gene>
    <name evidence="1" type="ORF">FIV34_11240</name>
</gene>
<protein>
    <submittedName>
        <fullName evidence="1">Uncharacterized protein</fullName>
    </submittedName>
</protein>
<dbReference type="AlphaFoldDB" id="A0A4Y5Z658"/>
<dbReference type="OrthoDB" id="10018207at2"/>
<accession>A0A4Y5Z658</accession>
<name>A0A4Y5Z658_9GAMM</name>
<keyword evidence="2" id="KW-1185">Reference proteome</keyword>
<evidence type="ECO:0000313" key="2">
    <source>
        <dbReference type="Proteomes" id="UP000316093"/>
    </source>
</evidence>
<organism evidence="1 2">
    <name type="scientific">Luteibacter pinisoli</name>
    <dbReference type="NCBI Taxonomy" id="2589080"/>
    <lineage>
        <taxon>Bacteria</taxon>
        <taxon>Pseudomonadati</taxon>
        <taxon>Pseudomonadota</taxon>
        <taxon>Gammaproteobacteria</taxon>
        <taxon>Lysobacterales</taxon>
        <taxon>Rhodanobacteraceae</taxon>
        <taxon>Luteibacter</taxon>
    </lineage>
</organism>
<dbReference type="Proteomes" id="UP000316093">
    <property type="component" value="Chromosome"/>
</dbReference>
<sequence>MQPFAMFCTYPDPVEYLRETGSGGLVATGADDPAAIEEFLTHGNRWKGFVSPYDASHRFIVLPESRAWMFIGDRDADLAILGFSSDGLRQSFMDVAGIGFFETAEDAAAHAHSFMGYTLNVADWL</sequence>
<evidence type="ECO:0000313" key="1">
    <source>
        <dbReference type="EMBL" id="QDE39738.1"/>
    </source>
</evidence>
<reference evidence="1 2" key="1">
    <citation type="submission" date="2019-06" db="EMBL/GenBank/DDBJ databases">
        <title>A complete genome sequence for Luteibacter pinisoli MAH-14.</title>
        <authorList>
            <person name="Baltrus D.A."/>
        </authorList>
    </citation>
    <scope>NUCLEOTIDE SEQUENCE [LARGE SCALE GENOMIC DNA]</scope>
    <source>
        <strain evidence="1 2">MAH-14</strain>
    </source>
</reference>
<proteinExistence type="predicted"/>